<dbReference type="CDD" id="cd10747">
    <property type="entry name" value="DnaJ_C"/>
    <property type="match status" value="1"/>
</dbReference>
<dbReference type="InterPro" id="IPR018253">
    <property type="entry name" value="DnaJ_domain_CS"/>
</dbReference>
<accession>A0A9W4HVH5</accession>
<dbReference type="InterPro" id="IPR008971">
    <property type="entry name" value="HSP40/DnaJ_pept-bd"/>
</dbReference>
<comment type="caution">
    <text evidence="10">The sequence shown here is derived from an EMBL/GenBank/DDBJ whole genome shotgun (WGS) entry which is preliminary data.</text>
</comment>
<evidence type="ECO:0000259" key="9">
    <source>
        <dbReference type="PROSITE" id="PS51188"/>
    </source>
</evidence>
<dbReference type="PRINTS" id="PR00625">
    <property type="entry name" value="JDOMAIN"/>
</dbReference>
<dbReference type="GO" id="GO:0006457">
    <property type="term" value="P:protein folding"/>
    <property type="evidence" value="ECO:0007669"/>
    <property type="project" value="InterPro"/>
</dbReference>
<dbReference type="Gene3D" id="2.60.260.20">
    <property type="entry name" value="Urease metallochaperone UreE, N-terminal domain"/>
    <property type="match status" value="2"/>
</dbReference>
<evidence type="ECO:0000313" key="10">
    <source>
        <dbReference type="EMBL" id="CAG8169375.1"/>
    </source>
</evidence>
<feature type="zinc finger region" description="CR-type" evidence="6">
    <location>
        <begin position="140"/>
        <end position="224"/>
    </location>
</feature>
<dbReference type="InterPro" id="IPR002939">
    <property type="entry name" value="DnaJ_C"/>
</dbReference>
<evidence type="ECO:0000313" key="11">
    <source>
        <dbReference type="Proteomes" id="UP001153618"/>
    </source>
</evidence>
<feature type="domain" description="CR-type" evidence="9">
    <location>
        <begin position="140"/>
        <end position="224"/>
    </location>
</feature>
<feature type="compositionally biased region" description="Gly residues" evidence="7">
    <location>
        <begin position="107"/>
        <end position="116"/>
    </location>
</feature>
<feature type="region of interest" description="Disordered" evidence="7">
    <location>
        <begin position="107"/>
        <end position="130"/>
    </location>
</feature>
<dbReference type="EMBL" id="CAJVOS010000038">
    <property type="protein sequence ID" value="CAG8169375.1"/>
    <property type="molecule type" value="Genomic_DNA"/>
</dbReference>
<dbReference type="Pfam" id="PF00684">
    <property type="entry name" value="DnaJ_CXXCXGXG"/>
    <property type="match status" value="1"/>
</dbReference>
<dbReference type="PROSITE" id="PS50076">
    <property type="entry name" value="DNAJ_2"/>
    <property type="match status" value="1"/>
</dbReference>
<dbReference type="AlphaFoldDB" id="A0A9W4HVH5"/>
<keyword evidence="5" id="KW-0143">Chaperone</keyword>
<reference evidence="10" key="1">
    <citation type="submission" date="2021-07" db="EMBL/GenBank/DDBJ databases">
        <authorList>
            <person name="Branca A.L. A."/>
        </authorList>
    </citation>
    <scope>NUCLEOTIDE SEQUENCE</scope>
</reference>
<evidence type="ECO:0000256" key="6">
    <source>
        <dbReference type="PROSITE-ProRule" id="PRU00546"/>
    </source>
</evidence>
<organism evidence="10 11">
    <name type="scientific">Penicillium olsonii</name>
    <dbReference type="NCBI Taxonomy" id="99116"/>
    <lineage>
        <taxon>Eukaryota</taxon>
        <taxon>Fungi</taxon>
        <taxon>Dikarya</taxon>
        <taxon>Ascomycota</taxon>
        <taxon>Pezizomycotina</taxon>
        <taxon>Eurotiomycetes</taxon>
        <taxon>Eurotiomycetidae</taxon>
        <taxon>Eurotiales</taxon>
        <taxon>Aspergillaceae</taxon>
        <taxon>Penicillium</taxon>
    </lineage>
</organism>
<dbReference type="GO" id="GO:0008270">
    <property type="term" value="F:zinc ion binding"/>
    <property type="evidence" value="ECO:0007669"/>
    <property type="project" value="UniProtKB-KW"/>
</dbReference>
<dbReference type="GO" id="GO:0051082">
    <property type="term" value="F:unfolded protein binding"/>
    <property type="evidence" value="ECO:0007669"/>
    <property type="project" value="InterPro"/>
</dbReference>
<dbReference type="SUPFAM" id="SSF49493">
    <property type="entry name" value="HSP40/DnaJ peptide-binding domain"/>
    <property type="match status" value="2"/>
</dbReference>
<dbReference type="Pfam" id="PF00226">
    <property type="entry name" value="DnaJ"/>
    <property type="match status" value="1"/>
</dbReference>
<protein>
    <submittedName>
        <fullName evidence="10">Uncharacterized protein</fullName>
    </submittedName>
</protein>
<dbReference type="GO" id="GO:0030544">
    <property type="term" value="F:Hsp70 protein binding"/>
    <property type="evidence" value="ECO:0007669"/>
    <property type="project" value="InterPro"/>
</dbReference>
<dbReference type="Pfam" id="PF01556">
    <property type="entry name" value="DnaJ_C"/>
    <property type="match status" value="1"/>
</dbReference>
<feature type="domain" description="J" evidence="8">
    <location>
        <begin position="1"/>
        <end position="66"/>
    </location>
</feature>
<feature type="region of interest" description="Disordered" evidence="7">
    <location>
        <begin position="378"/>
        <end position="419"/>
    </location>
</feature>
<dbReference type="Gene3D" id="2.10.230.10">
    <property type="entry name" value="Heat shock protein DnaJ, cysteine-rich domain"/>
    <property type="match status" value="1"/>
</dbReference>
<evidence type="ECO:0000256" key="2">
    <source>
        <dbReference type="ARBA" id="ARBA00022737"/>
    </source>
</evidence>
<name>A0A9W4HVH5_PENOL</name>
<dbReference type="PROSITE" id="PS00636">
    <property type="entry name" value="DNAJ_1"/>
    <property type="match status" value="1"/>
</dbReference>
<dbReference type="InterPro" id="IPR001305">
    <property type="entry name" value="HSP_DnaJ_Cys-rich_dom"/>
</dbReference>
<dbReference type="InterPro" id="IPR001623">
    <property type="entry name" value="DnaJ_domain"/>
</dbReference>
<evidence type="ECO:0000256" key="1">
    <source>
        <dbReference type="ARBA" id="ARBA00022723"/>
    </source>
</evidence>
<keyword evidence="4 6" id="KW-0862">Zinc</keyword>
<keyword evidence="1 6" id="KW-0479">Metal-binding</keyword>
<dbReference type="SUPFAM" id="SSF57938">
    <property type="entry name" value="DnaJ/Hsp40 cysteine-rich domain"/>
    <property type="match status" value="1"/>
</dbReference>
<gene>
    <name evidence="10" type="ORF">POLS_LOCUS6620</name>
</gene>
<evidence type="ECO:0000256" key="5">
    <source>
        <dbReference type="ARBA" id="ARBA00023186"/>
    </source>
</evidence>
<evidence type="ECO:0000256" key="7">
    <source>
        <dbReference type="SAM" id="MobiDB-lite"/>
    </source>
</evidence>
<keyword evidence="3 6" id="KW-0863">Zinc-finger</keyword>
<dbReference type="PANTHER" id="PTHR43888">
    <property type="entry name" value="DNAJ-LIKE-2, ISOFORM A-RELATED"/>
    <property type="match status" value="1"/>
</dbReference>
<dbReference type="FunFam" id="2.60.260.20:FF:000013">
    <property type="entry name" value="DnaJ subfamily B member 11"/>
    <property type="match status" value="1"/>
</dbReference>
<dbReference type="CDD" id="cd10719">
    <property type="entry name" value="DnaJ_zf"/>
    <property type="match status" value="1"/>
</dbReference>
<evidence type="ECO:0000256" key="4">
    <source>
        <dbReference type="ARBA" id="ARBA00022833"/>
    </source>
</evidence>
<dbReference type="PROSITE" id="PS51188">
    <property type="entry name" value="ZF_CR"/>
    <property type="match status" value="1"/>
</dbReference>
<evidence type="ECO:0000259" key="8">
    <source>
        <dbReference type="PROSITE" id="PS50076"/>
    </source>
</evidence>
<dbReference type="InterPro" id="IPR036869">
    <property type="entry name" value="J_dom_sf"/>
</dbReference>
<dbReference type="SMART" id="SM00271">
    <property type="entry name" value="DnaJ"/>
    <property type="match status" value="1"/>
</dbReference>
<dbReference type="FunFam" id="2.10.230.10:FF:000001">
    <property type="entry name" value="DnaJ subfamily A member 2"/>
    <property type="match status" value="1"/>
</dbReference>
<proteinExistence type="predicted"/>
<dbReference type="Gene3D" id="1.10.287.110">
    <property type="entry name" value="DnaJ domain"/>
    <property type="match status" value="1"/>
</dbReference>
<dbReference type="InterPro" id="IPR036410">
    <property type="entry name" value="HSP_DnaJ_Cys-rich_dom_sf"/>
</dbReference>
<dbReference type="SUPFAM" id="SSF46565">
    <property type="entry name" value="Chaperone J-domain"/>
    <property type="match status" value="1"/>
</dbReference>
<evidence type="ECO:0000256" key="3">
    <source>
        <dbReference type="ARBA" id="ARBA00022771"/>
    </source>
</evidence>
<keyword evidence="2" id="KW-0677">Repeat</keyword>
<sequence>MQVLEIHQSASKDDIRKAYRKAALTNHPDKVPEEEREEASIRFKSVQEAYDILYDDDKRHLYDTHGMGAFNGSGEPGMAGAPDLDDLLAQMFGGGMGGMGGMPGMGGMGGMPGGGRPPKPRRSPDEEQDYEVSLEDLYKGKTVKFSSVKNIICGLCKGKGGKEKATAKKCSTCDGQGHKEVLQRMGQFLTQQSVVCTTCNGQGSYFSPKDKCKKCKGNRTTEEKKLLEIYIPRGARQGDKIVLEGEADQVPDQEPGDIVFKIVEEEHPVFARAGSDLQTTIDVTLAESLTGFSRVVLKHLDGRGIELNHPITPGAILSPGQVLKVPGEGMPMKRTDARGDLYLVVDVKFPDSNWNPTPAMIEKLKEILPKPEAPIVASPVDEVTYDPKGSIDDFGAQDGDGGSGWEDEEDDEPAQCAAQ</sequence>
<dbReference type="CDD" id="cd06257">
    <property type="entry name" value="DnaJ"/>
    <property type="match status" value="1"/>
</dbReference>
<keyword evidence="11" id="KW-1185">Reference proteome</keyword>
<dbReference type="Proteomes" id="UP001153618">
    <property type="component" value="Unassembled WGS sequence"/>
</dbReference>
<dbReference type="OrthoDB" id="550424at2759"/>
<dbReference type="InterPro" id="IPR044713">
    <property type="entry name" value="DNJA1/2-like"/>
</dbReference>